<keyword evidence="2" id="KW-1185">Reference proteome</keyword>
<gene>
    <name evidence="1" type="ORF">DUNSADRAFT_17052</name>
</gene>
<protein>
    <recommendedName>
        <fullName evidence="3">Encoded protein</fullName>
    </recommendedName>
</protein>
<evidence type="ECO:0008006" key="3">
    <source>
        <dbReference type="Google" id="ProtNLM"/>
    </source>
</evidence>
<accession>A0ABQ7H0G8</accession>
<organism evidence="1 2">
    <name type="scientific">Dunaliella salina</name>
    <name type="common">Green alga</name>
    <name type="synonym">Protococcus salinus</name>
    <dbReference type="NCBI Taxonomy" id="3046"/>
    <lineage>
        <taxon>Eukaryota</taxon>
        <taxon>Viridiplantae</taxon>
        <taxon>Chlorophyta</taxon>
        <taxon>core chlorophytes</taxon>
        <taxon>Chlorophyceae</taxon>
        <taxon>CS clade</taxon>
        <taxon>Chlamydomonadales</taxon>
        <taxon>Dunaliellaceae</taxon>
        <taxon>Dunaliella</taxon>
    </lineage>
</organism>
<dbReference type="EMBL" id="MU069516">
    <property type="protein sequence ID" value="KAF5840355.1"/>
    <property type="molecule type" value="Genomic_DNA"/>
</dbReference>
<sequence>MHALVVRESHGHSMGCTGVVECSTFERVDLLEFSPLCAHFFLERVDLSEFHLYVHMRTLVAGFPRAA</sequence>
<name>A0ABQ7H0G8_DUNSA</name>
<comment type="caution">
    <text evidence="1">The sequence shown here is derived from an EMBL/GenBank/DDBJ whole genome shotgun (WGS) entry which is preliminary data.</text>
</comment>
<proteinExistence type="predicted"/>
<dbReference type="Proteomes" id="UP000815325">
    <property type="component" value="Unassembled WGS sequence"/>
</dbReference>
<evidence type="ECO:0000313" key="2">
    <source>
        <dbReference type="Proteomes" id="UP000815325"/>
    </source>
</evidence>
<evidence type="ECO:0000313" key="1">
    <source>
        <dbReference type="EMBL" id="KAF5840355.1"/>
    </source>
</evidence>
<reference evidence="1" key="1">
    <citation type="submission" date="2017-08" db="EMBL/GenBank/DDBJ databases">
        <authorList>
            <person name="Polle J.E."/>
            <person name="Barry K."/>
            <person name="Cushman J."/>
            <person name="Schmutz J."/>
            <person name="Tran D."/>
            <person name="Hathwaick L.T."/>
            <person name="Yim W.C."/>
            <person name="Jenkins J."/>
            <person name="Mckie-Krisberg Z.M."/>
            <person name="Prochnik S."/>
            <person name="Lindquist E."/>
            <person name="Dockter R.B."/>
            <person name="Adam C."/>
            <person name="Molina H."/>
            <person name="Bunkerborg J."/>
            <person name="Jin E."/>
            <person name="Buchheim M."/>
            <person name="Magnuson J."/>
        </authorList>
    </citation>
    <scope>NUCLEOTIDE SEQUENCE</scope>
    <source>
        <strain evidence="1">CCAP 19/18</strain>
    </source>
</reference>